<dbReference type="InterPro" id="IPR027417">
    <property type="entry name" value="P-loop_NTPase"/>
</dbReference>
<feature type="compositionally biased region" description="Low complexity" evidence="3">
    <location>
        <begin position="127"/>
        <end position="144"/>
    </location>
</feature>
<dbReference type="PRINTS" id="PR00449">
    <property type="entry name" value="RASTRNSFRMNG"/>
</dbReference>
<dbReference type="InterPro" id="IPR036047">
    <property type="entry name" value="F-box-like_dom_sf"/>
</dbReference>
<keyword evidence="6" id="KW-1185">Reference proteome</keyword>
<evidence type="ECO:0000313" key="6">
    <source>
        <dbReference type="Proteomes" id="UP000444721"/>
    </source>
</evidence>
<dbReference type="Pfam" id="PF00071">
    <property type="entry name" value="Ras"/>
    <property type="match status" value="1"/>
</dbReference>
<proteinExistence type="predicted"/>
<dbReference type="GO" id="GO:0003924">
    <property type="term" value="F:GTPase activity"/>
    <property type="evidence" value="ECO:0007669"/>
    <property type="project" value="InterPro"/>
</dbReference>
<feature type="compositionally biased region" description="Low complexity" evidence="3">
    <location>
        <begin position="402"/>
        <end position="413"/>
    </location>
</feature>
<feature type="region of interest" description="Disordered" evidence="3">
    <location>
        <begin position="1"/>
        <end position="72"/>
    </location>
</feature>
<dbReference type="GO" id="GO:0005525">
    <property type="term" value="F:GTP binding"/>
    <property type="evidence" value="ECO:0007669"/>
    <property type="project" value="UniProtKB-KW"/>
</dbReference>
<feature type="region of interest" description="Disordered" evidence="3">
    <location>
        <begin position="97"/>
        <end position="155"/>
    </location>
</feature>
<keyword evidence="2" id="KW-0342">GTP-binding</keyword>
<dbReference type="Gene3D" id="3.40.50.300">
    <property type="entry name" value="P-loop containing nucleotide triphosphate hydrolases"/>
    <property type="match status" value="1"/>
</dbReference>
<feature type="region of interest" description="Disordered" evidence="3">
    <location>
        <begin position="346"/>
        <end position="415"/>
    </location>
</feature>
<dbReference type="OMA" id="TEHPLLW"/>
<feature type="compositionally biased region" description="Polar residues" evidence="3">
    <location>
        <begin position="97"/>
        <end position="106"/>
    </location>
</feature>
<feature type="compositionally biased region" description="Polar residues" evidence="3">
    <location>
        <begin position="371"/>
        <end position="401"/>
    </location>
</feature>
<evidence type="ECO:0000256" key="2">
    <source>
        <dbReference type="ARBA" id="ARBA00023134"/>
    </source>
</evidence>
<dbReference type="PROSITE" id="PS50181">
    <property type="entry name" value="FBOX"/>
    <property type="match status" value="1"/>
</dbReference>
<feature type="compositionally biased region" description="Low complexity" evidence="3">
    <location>
        <begin position="39"/>
        <end position="51"/>
    </location>
</feature>
<dbReference type="EMBL" id="VFQX01000016">
    <property type="protein sequence ID" value="KAF0980902.1"/>
    <property type="molecule type" value="Genomic_DNA"/>
</dbReference>
<dbReference type="Gene3D" id="1.20.1280.50">
    <property type="match status" value="1"/>
</dbReference>
<dbReference type="InterPro" id="IPR001810">
    <property type="entry name" value="F-box_dom"/>
</dbReference>
<feature type="compositionally biased region" description="Polar residues" evidence="3">
    <location>
        <begin position="352"/>
        <end position="361"/>
    </location>
</feature>
<feature type="compositionally biased region" description="Acidic residues" evidence="3">
    <location>
        <begin position="171"/>
        <end position="188"/>
    </location>
</feature>
<sequence>MGQHQVSSITHSDEVQDMNASSSLPINRRTLGRTVAAASSPSSSSSTNNSPRGGGALEGGIKQQQQQWNHGDTSHMISTFRSSMPVAQGADANSIIPNTVQNSLGNPSHPPHQNGKTCSLPIHPVASLPSSSSSTITTRSSPTRRTQKSKGKLGAGLLATSFSRRHFNDDLIGDDESQESEEEDDENYNTEHCTTNHVDTNHHHYDDNVEHDSDHDEESIRRKLRSTLYPKTHYSYYWKPNVYKDCFMPTTSSRSSASSSRYLKQTNTDLYASLSTDDTSQCLEWTIRLDPENDPQFYELAFSLFHFQKPDDEYDEAVIPTSHSIEEEQNVSSLAFNTHSVAFNTTTTATTSPQNIHTNHTSPKKNHRENGVTSPQSLTHLTATTPNSDAPTSVPSSLIMGSSTTTTTASSTTMDTDPFSIGLGTSSSTYLNIPSPSYHRPRGRAFLIGSQSSSSSNPHASINSSSSNHFYPFESDRNSRDISSSSPLLNSAGINHLHCLNQSDGRFSSNSNMYLNEKRRKSLERTSRDYRRELYLEVLRTRFENRGAIPQDEKDHNKRHHQKSTHYISASQIEQKVPFEIMFQILSYLTPEDLIKLGNVSRTFRYIWTEHPLLWVRYPYVINNENGDLNLGEMVEQEKSRIGSSFIDHASLRELIEESPFTTEKTNIVRSSWKNIYRAIYHGYTKGPWNNYCTFYNNVNTQSVEYRLSMIEIKVCLVGGSGTGKSSWILMLKDANNGETPEIYKSRSKKIEYMETTIGASYTVKHIKVTLPHAASSSNDSQDDDSISSETDSYIMNRFVPIISESIWDTSGVKRYFPLIPLYLRTCKGIILCFDLNRQESFDEMIEIFEEYIFKQQANKCETMDLFENKHLFEKCLQEQDTYVYVCGMKSDKERHVSNEKITQFLHKYGGSRIKIFTNNFLYFELSSLTGENVYTPWLHLAYCVALNNQNDHA</sequence>
<dbReference type="PROSITE" id="PS51419">
    <property type="entry name" value="RAB"/>
    <property type="match status" value="1"/>
</dbReference>
<dbReference type="RefSeq" id="XP_044565615.1">
    <property type="nucleotide sequence ID" value="XM_044703237.1"/>
</dbReference>
<feature type="compositionally biased region" description="Polar residues" evidence="3">
    <location>
        <begin position="1"/>
        <end position="10"/>
    </location>
</feature>
<evidence type="ECO:0000256" key="3">
    <source>
        <dbReference type="SAM" id="MobiDB-lite"/>
    </source>
</evidence>
<name>A0A6A5C2B7_NAEFO</name>
<feature type="compositionally biased region" description="Polar residues" evidence="3">
    <location>
        <begin position="62"/>
        <end position="72"/>
    </location>
</feature>
<dbReference type="VEuPathDB" id="AmoebaDB:NF0038840"/>
<keyword evidence="1" id="KW-0547">Nucleotide-binding</keyword>
<feature type="region of interest" description="Disordered" evidence="3">
    <location>
        <begin position="168"/>
        <end position="189"/>
    </location>
</feature>
<dbReference type="SUPFAM" id="SSF52540">
    <property type="entry name" value="P-loop containing nucleoside triphosphate hydrolases"/>
    <property type="match status" value="1"/>
</dbReference>
<organism evidence="5 6">
    <name type="scientific">Naegleria fowleri</name>
    <name type="common">Brain eating amoeba</name>
    <dbReference type="NCBI Taxonomy" id="5763"/>
    <lineage>
        <taxon>Eukaryota</taxon>
        <taxon>Discoba</taxon>
        <taxon>Heterolobosea</taxon>
        <taxon>Tetramitia</taxon>
        <taxon>Eutetramitia</taxon>
        <taxon>Vahlkampfiidae</taxon>
        <taxon>Naegleria</taxon>
    </lineage>
</organism>
<comment type="caution">
    <text evidence="5">The sequence shown here is derived from an EMBL/GenBank/DDBJ whole genome shotgun (WGS) entry which is preliminary data.</text>
</comment>
<dbReference type="InterPro" id="IPR001806">
    <property type="entry name" value="Small_GTPase"/>
</dbReference>
<evidence type="ECO:0000313" key="5">
    <source>
        <dbReference type="EMBL" id="KAF0980902.1"/>
    </source>
</evidence>
<protein>
    <recommendedName>
        <fullName evidence="4">F-box domain-containing protein</fullName>
    </recommendedName>
</protein>
<dbReference type="SUPFAM" id="SSF81383">
    <property type="entry name" value="F-box domain"/>
    <property type="match status" value="1"/>
</dbReference>
<dbReference type="PANTHER" id="PTHR24073">
    <property type="entry name" value="DRAB5-RELATED"/>
    <property type="match status" value="1"/>
</dbReference>
<gene>
    <name evidence="5" type="ORF">FDP41_012690</name>
</gene>
<dbReference type="Proteomes" id="UP000444721">
    <property type="component" value="Unassembled WGS sequence"/>
</dbReference>
<dbReference type="Pfam" id="PF12937">
    <property type="entry name" value="F-box-like"/>
    <property type="match status" value="1"/>
</dbReference>
<dbReference type="SMART" id="SM00256">
    <property type="entry name" value="FBOX"/>
    <property type="match status" value="1"/>
</dbReference>
<dbReference type="VEuPathDB" id="AmoebaDB:NfTy_037500"/>
<reference evidence="5 6" key="1">
    <citation type="journal article" date="2019" name="Sci. Rep.">
        <title>Nanopore sequencing improves the draft genome of the human pathogenic amoeba Naegleria fowleri.</title>
        <authorList>
            <person name="Liechti N."/>
            <person name="Schurch N."/>
            <person name="Bruggmann R."/>
            <person name="Wittwer M."/>
        </authorList>
    </citation>
    <scope>NUCLEOTIDE SEQUENCE [LARGE SCALE GENOMIC DNA]</scope>
    <source>
        <strain evidence="5 6">ATCC 30894</strain>
    </source>
</reference>
<accession>A0A6A5C2B7</accession>
<dbReference type="GeneID" id="68119905"/>
<evidence type="ECO:0000256" key="1">
    <source>
        <dbReference type="ARBA" id="ARBA00022741"/>
    </source>
</evidence>
<feature type="domain" description="F-box" evidence="4">
    <location>
        <begin position="571"/>
        <end position="618"/>
    </location>
</feature>
<evidence type="ECO:0000259" key="4">
    <source>
        <dbReference type="PROSITE" id="PS50181"/>
    </source>
</evidence>
<dbReference type="OrthoDB" id="2322499at2759"/>
<dbReference type="SMART" id="SM00175">
    <property type="entry name" value="RAB"/>
    <property type="match status" value="1"/>
</dbReference>
<dbReference type="AlphaFoldDB" id="A0A6A5C2B7"/>
<dbReference type="VEuPathDB" id="AmoebaDB:FDP41_012690"/>